<evidence type="ECO:0000313" key="2">
    <source>
        <dbReference type="Proteomes" id="UP000386575"/>
    </source>
</evidence>
<keyword evidence="1" id="KW-0540">Nuclease</keyword>
<keyword evidence="1" id="KW-0378">Hydrolase</keyword>
<comment type="caution">
    <text evidence="1">The sequence shown here is derived from an EMBL/GenBank/DDBJ whole genome shotgun (WGS) entry which is preliminary data.</text>
</comment>
<keyword evidence="1" id="KW-0255">Endonuclease</keyword>
<dbReference type="AlphaFoldDB" id="A0A6A1TKT7"/>
<evidence type="ECO:0000313" key="1">
    <source>
        <dbReference type="EMBL" id="KAB1085223.1"/>
    </source>
</evidence>
<proteinExistence type="predicted"/>
<gene>
    <name evidence="1" type="ORF">F4V91_01490</name>
</gene>
<reference evidence="1 2" key="1">
    <citation type="submission" date="2019-09" db="EMBL/GenBank/DDBJ databases">
        <title>Genome sequencing of Ng87 strain.</title>
        <authorList>
            <person name="Karasev E.S."/>
            <person name="Andronov E."/>
        </authorList>
    </citation>
    <scope>NUCLEOTIDE SEQUENCE [LARGE SCALE GENOMIC DNA]</scope>
    <source>
        <strain evidence="1 2">Ng87</strain>
    </source>
</reference>
<protein>
    <submittedName>
        <fullName evidence="1">HNH endonuclease</fullName>
    </submittedName>
</protein>
<accession>A0A6A1TKT7</accession>
<dbReference type="GO" id="GO:0004519">
    <property type="term" value="F:endonuclease activity"/>
    <property type="evidence" value="ECO:0007669"/>
    <property type="project" value="UniProtKB-KW"/>
</dbReference>
<dbReference type="EMBL" id="VZUL01000002">
    <property type="protein sequence ID" value="KAB1085223.1"/>
    <property type="molecule type" value="Genomic_DNA"/>
</dbReference>
<name>A0A6A1TKT7_NEOGA</name>
<organism evidence="1 2">
    <name type="scientific">Neorhizobium galegae</name>
    <name type="common">Rhizobium galegae</name>
    <dbReference type="NCBI Taxonomy" id="399"/>
    <lineage>
        <taxon>Bacteria</taxon>
        <taxon>Pseudomonadati</taxon>
        <taxon>Pseudomonadota</taxon>
        <taxon>Alphaproteobacteria</taxon>
        <taxon>Hyphomicrobiales</taxon>
        <taxon>Rhizobiaceae</taxon>
        <taxon>Rhizobium/Agrobacterium group</taxon>
        <taxon>Neorhizobium</taxon>
    </lineage>
</organism>
<dbReference type="Proteomes" id="UP000386575">
    <property type="component" value="Unassembled WGS sequence"/>
</dbReference>
<sequence length="283" mass="31711">MTHGPTFYPSTGRCIYCKVEGVRLSDEHIVPYSLGGCHVLREASCDSCAKITSRFELKIARGLWGQARQSFGATSRRKNKWAKTQFVPDGENIGRTQAVPNEEVPAVFTFYKMPPAGILLGLDETFDTLPSWTMAVIADSGRQEQFERKYGFKPAVGFRHQPQEFGQLLLKIGYGQALTHLDCQDFEAICVPYILGTKPNISWLVGTNMQEPEALPDFGYSSRTKAFGTTELLYIISDIKLWANTFMPWYHAVVGRVQGRDKVRDVLDKLANTNTSIDNSPTN</sequence>